<dbReference type="AlphaFoldDB" id="A0A1B8A6H1"/>
<reference evidence="2 3" key="1">
    <citation type="submission" date="2016-06" db="EMBL/GenBank/DDBJ databases">
        <title>Living apart together: crosstalk between the core and supernumerary genomes in a fungal plant pathogen.</title>
        <authorList>
            <person name="Vanheule A."/>
            <person name="Audenaert K."/>
            <person name="Warris S."/>
            <person name="Van De Geest H."/>
            <person name="Schijlen E."/>
            <person name="Hofte M."/>
            <person name="De Saeger S."/>
            <person name="Haesaert G."/>
            <person name="Waalwijk C."/>
            <person name="Van Der Lee T."/>
        </authorList>
    </citation>
    <scope>NUCLEOTIDE SEQUENCE [LARGE SCALE GENOMIC DNA]</scope>
    <source>
        <strain evidence="2 3">2516</strain>
    </source>
</reference>
<evidence type="ECO:0000256" key="1">
    <source>
        <dbReference type="SAM" id="MobiDB-lite"/>
    </source>
</evidence>
<accession>A0A1B8A6H1</accession>
<evidence type="ECO:0000313" key="2">
    <source>
        <dbReference type="EMBL" id="OBS16073.1"/>
    </source>
</evidence>
<feature type="region of interest" description="Disordered" evidence="1">
    <location>
        <begin position="470"/>
        <end position="491"/>
    </location>
</feature>
<gene>
    <name evidence="2" type="ORF">FPOA_13160</name>
</gene>
<dbReference type="STRING" id="36050.A0A1B8A6H1"/>
<proteinExistence type="predicted"/>
<name>A0A1B8A6H1_FUSPO</name>
<dbReference type="Pfam" id="PF12520">
    <property type="entry name" value="DUF3723"/>
    <property type="match status" value="1"/>
</dbReference>
<dbReference type="OMA" id="ERIMSTQ"/>
<dbReference type="EMBL" id="LYXU01000115">
    <property type="protein sequence ID" value="OBS16073.1"/>
    <property type="molecule type" value="Genomic_DNA"/>
</dbReference>
<protein>
    <submittedName>
        <fullName evidence="2">Uncharacterized protein</fullName>
    </submittedName>
</protein>
<comment type="caution">
    <text evidence="2">The sequence shown here is derived from an EMBL/GenBank/DDBJ whole genome shotgun (WGS) entry which is preliminary data.</text>
</comment>
<evidence type="ECO:0000313" key="3">
    <source>
        <dbReference type="Proteomes" id="UP000091967"/>
    </source>
</evidence>
<sequence>MGLSGLTLEDLRDGEELRILNLPPGTYVRCPKGRSRAKAIHDIGRLGRWWTVELYTELDRKTFDMLAESYVNEGKYSDGHICARILHYRLQDPAIEKRWWARLTSSNAVILKRIFKNSLLSNAIFQVILQIPGMRQGFKLSTWNVITTTRCDEEIVRYLEHILDIWTTLMGSKEALQHVDPEAVRGLELRVPGVSRRDRAHVAAMIISGEVFKGLSDHSEREKVLNRISDIKYLIPSIFTLQRDFGYLKPCINTLIGLIHGEGKPAYSAQVLAYSSFVSHSSTNLDALFMRNMKCLYLYIMQDIVNLTGESLLVGKGKRAKKVNYRHPRSWHLLATRAQELGFVSAEINRLVLDNPDCQVALTALHDARPPSQYKFDDLQLPGLVDSIVGTFEEAMEYPPRADTTSFTTTSIGEPIKRRCGCQYFDAYVCDRWMFKLSEFSRSTPESTDITSLFVRKSVFHAFWRVEEEEDETMPLANSPDTPPQNESNQVEQGYLDLSLNEQGPSTQFSLVQLEDQDAVEWRQGDGDQLMIDALSTTRIWQEASGQQLMWPQQGELQQIQQMLGESSSQNAFRPRDSETSMIPIQDGPGWDLIKPLPRMVQIRRWQGAEWHNVCQCDRHLLWEEIQKLGEQSGDQSVLDPESGRPLCKDDLADFTEEIVCIAGKDDDVPLKAWPAYEI</sequence>
<keyword evidence="3" id="KW-1185">Reference proteome</keyword>
<dbReference type="Proteomes" id="UP000091967">
    <property type="component" value="Unassembled WGS sequence"/>
</dbReference>
<dbReference type="InterPro" id="IPR022198">
    <property type="entry name" value="DUF3723"/>
</dbReference>
<organism evidence="2 3">
    <name type="scientific">Fusarium poae</name>
    <dbReference type="NCBI Taxonomy" id="36050"/>
    <lineage>
        <taxon>Eukaryota</taxon>
        <taxon>Fungi</taxon>
        <taxon>Dikarya</taxon>
        <taxon>Ascomycota</taxon>
        <taxon>Pezizomycotina</taxon>
        <taxon>Sordariomycetes</taxon>
        <taxon>Hypocreomycetidae</taxon>
        <taxon>Hypocreales</taxon>
        <taxon>Nectriaceae</taxon>
        <taxon>Fusarium</taxon>
    </lineage>
</organism>